<evidence type="ECO:0000313" key="4">
    <source>
        <dbReference type="Proteomes" id="UP000193467"/>
    </source>
</evidence>
<reference evidence="3 4" key="1">
    <citation type="submission" date="2016-07" db="EMBL/GenBank/DDBJ databases">
        <title>Pervasive Adenine N6-methylation of Active Genes in Fungi.</title>
        <authorList>
            <consortium name="DOE Joint Genome Institute"/>
            <person name="Mondo S.J."/>
            <person name="Dannebaum R.O."/>
            <person name="Kuo R.C."/>
            <person name="Labutti K."/>
            <person name="Haridas S."/>
            <person name="Kuo A."/>
            <person name="Salamov A."/>
            <person name="Ahrendt S.R."/>
            <person name="Lipzen A."/>
            <person name="Sullivan W."/>
            <person name="Andreopoulos W.B."/>
            <person name="Clum A."/>
            <person name="Lindquist E."/>
            <person name="Daum C."/>
            <person name="Ramamoorthy G.K."/>
            <person name="Gryganskyi A."/>
            <person name="Culley D."/>
            <person name="Magnuson J.K."/>
            <person name="James T.Y."/>
            <person name="O'Malley M.A."/>
            <person name="Stajich J.E."/>
            <person name="Spatafora J.W."/>
            <person name="Visel A."/>
            <person name="Grigoriev I.V."/>
        </authorList>
    </citation>
    <scope>NUCLEOTIDE SEQUENCE [LARGE SCALE GENOMIC DNA]</scope>
    <source>
        <strain evidence="3 4">62-1032</strain>
    </source>
</reference>
<dbReference type="InterPro" id="IPR013718">
    <property type="entry name" value="COQ9_C"/>
</dbReference>
<name>A0A1Y2FVN5_9BASI</name>
<evidence type="ECO:0000256" key="1">
    <source>
        <dbReference type="SAM" id="MobiDB-lite"/>
    </source>
</evidence>
<gene>
    <name evidence="3" type="ORF">BCR35DRAFT_30725</name>
</gene>
<feature type="region of interest" description="Disordered" evidence="1">
    <location>
        <begin position="40"/>
        <end position="65"/>
    </location>
</feature>
<proteinExistence type="predicted"/>
<dbReference type="Proteomes" id="UP000193467">
    <property type="component" value="Unassembled WGS sequence"/>
</dbReference>
<evidence type="ECO:0000259" key="2">
    <source>
        <dbReference type="Pfam" id="PF08511"/>
    </source>
</evidence>
<protein>
    <recommendedName>
        <fullName evidence="2">COQ9 C-terminal domain-containing protein</fullName>
    </recommendedName>
</protein>
<dbReference type="OrthoDB" id="619536at2759"/>
<feature type="domain" description="COQ9 C-terminal" evidence="2">
    <location>
        <begin position="169"/>
        <end position="214"/>
    </location>
</feature>
<dbReference type="Pfam" id="PF08511">
    <property type="entry name" value="COQ9"/>
    <property type="match status" value="1"/>
</dbReference>
<dbReference type="EMBL" id="MCGR01000012">
    <property type="protein sequence ID" value="ORY88052.1"/>
    <property type="molecule type" value="Genomic_DNA"/>
</dbReference>
<sequence>MASSVPQQLLRLALPLIPKSGFTAHSLQLASLSLPAPHTPPAPGYTTHTLNGLFPSPPPLPYTSTHSLSREELKADAQGSSLETERVGPAMALVQEWLAEGRRDMVGRIREVGVRGEAGVREGLRQRVRYNEPVLGQLVQALALLGAPTTTALSSPSALLPFPSPAPHLSHVARIAHDLAKVSGDESQGADWYLSRARLGTIYGLAELHLLSPSNALTPSERVESTLELVDTLLERSRSMQKSVEGAGAFAEWVGKSWMGMGRSLGL</sequence>
<organism evidence="3 4">
    <name type="scientific">Leucosporidium creatinivorum</name>
    <dbReference type="NCBI Taxonomy" id="106004"/>
    <lineage>
        <taxon>Eukaryota</taxon>
        <taxon>Fungi</taxon>
        <taxon>Dikarya</taxon>
        <taxon>Basidiomycota</taxon>
        <taxon>Pucciniomycotina</taxon>
        <taxon>Microbotryomycetes</taxon>
        <taxon>Leucosporidiales</taxon>
        <taxon>Leucosporidium</taxon>
    </lineage>
</organism>
<dbReference type="InParanoid" id="A0A1Y2FVN5"/>
<accession>A0A1Y2FVN5</accession>
<comment type="caution">
    <text evidence="3">The sequence shown here is derived from an EMBL/GenBank/DDBJ whole genome shotgun (WGS) entry which is preliminary data.</text>
</comment>
<keyword evidence="4" id="KW-1185">Reference proteome</keyword>
<evidence type="ECO:0000313" key="3">
    <source>
        <dbReference type="EMBL" id="ORY88052.1"/>
    </source>
</evidence>
<dbReference type="AlphaFoldDB" id="A0A1Y2FVN5"/>